<evidence type="ECO:0000313" key="9">
    <source>
        <dbReference type="EMBL" id="MFC3511867.1"/>
    </source>
</evidence>
<keyword evidence="3 6" id="KW-0067">ATP-binding</keyword>
<feature type="transmembrane region" description="Helical" evidence="8">
    <location>
        <begin position="409"/>
        <end position="430"/>
    </location>
</feature>
<comment type="similarity">
    <text evidence="1 6">Belongs to the heat shock protein 70 family.</text>
</comment>
<keyword evidence="8" id="KW-1133">Transmembrane helix</keyword>
<sequence>MDVLSIDFGTSSTVGVLAAFGRGPRAIEVDGSVTMSSAVYAEEDGRLVVGQDAERRARLDPSRFEPNPKRRIDDGELLLGDRPVPVVDAFAAVLRRMGEEAERQLSGVPDEVRVSHPAGWGAQRQQTLRAAAGKAGFGQVRLVPEPVAAAAHYATLREQGAPSGPIAVYDLGAGTFDCAVVGAGTAVLAEDGLPDLGSLDIDQALLVHIGRSVSHADPAQWQRLLRPQTTSDRRLRRVLLQDVRDAKESLSRHAHTEVPMPDPFGDVLVTRAELEALVRPNLLRSAEMLAATIARAGLTPDRLGGVYLVGGPSRMPLLASLVGSTLGVVPTTEDQPETAVAFGLHHVPVDERPAAPAPLPTPAPASWPPVQQQPGPVRQVGPMRPGLPQRPPMPPPGWQQPQKKSRKPLVIGAIALTVLVVAGIVTAVLATNRDDTPAANQPASASNTATCAGSQPALPGENGLTKCMRRLSGPTIQTRATCSDDPELAKALGALRTALCRFPDKTTVAFHEGLTLAQVEPGARKDMTGRVETDTWRTRTGLSGRYVAGVGPKLGLLIYQADGIPVVGTVMDTSPSHTSRRPQDLVQYFQQTVQPGE</sequence>
<reference evidence="10" key="1">
    <citation type="journal article" date="2019" name="Int. J. Syst. Evol. Microbiol.">
        <title>The Global Catalogue of Microorganisms (GCM) 10K type strain sequencing project: providing services to taxonomists for standard genome sequencing and annotation.</title>
        <authorList>
            <consortium name="The Broad Institute Genomics Platform"/>
            <consortium name="The Broad Institute Genome Sequencing Center for Infectious Disease"/>
            <person name="Wu L."/>
            <person name="Ma J."/>
        </authorList>
    </citation>
    <scope>NUCLEOTIDE SEQUENCE [LARGE SCALE GENOMIC DNA]</scope>
    <source>
        <strain evidence="10">CGMCC 4.7682</strain>
    </source>
</reference>
<dbReference type="InterPro" id="IPR043129">
    <property type="entry name" value="ATPase_NBD"/>
</dbReference>
<feature type="compositionally biased region" description="Pro residues" evidence="7">
    <location>
        <begin position="388"/>
        <end position="398"/>
    </location>
</feature>
<evidence type="ECO:0000256" key="8">
    <source>
        <dbReference type="SAM" id="Phobius"/>
    </source>
</evidence>
<feature type="compositionally biased region" description="Pro residues" evidence="7">
    <location>
        <begin position="355"/>
        <end position="367"/>
    </location>
</feature>
<dbReference type="Proteomes" id="UP001595764">
    <property type="component" value="Unassembled WGS sequence"/>
</dbReference>
<keyword evidence="10" id="KW-1185">Reference proteome</keyword>
<dbReference type="Gene3D" id="3.90.640.10">
    <property type="entry name" value="Actin, Chain A, domain 4"/>
    <property type="match status" value="1"/>
</dbReference>
<proteinExistence type="inferred from homology"/>
<feature type="compositionally biased region" description="Polar residues" evidence="7">
    <location>
        <begin position="438"/>
        <end position="453"/>
    </location>
</feature>
<organism evidence="9 10">
    <name type="scientific">Amycolatopsis halotolerans</name>
    <dbReference type="NCBI Taxonomy" id="330083"/>
    <lineage>
        <taxon>Bacteria</taxon>
        <taxon>Bacillati</taxon>
        <taxon>Actinomycetota</taxon>
        <taxon>Actinomycetes</taxon>
        <taxon>Pseudonocardiales</taxon>
        <taxon>Pseudonocardiaceae</taxon>
        <taxon>Amycolatopsis</taxon>
    </lineage>
</organism>
<dbReference type="RefSeq" id="WP_377871162.1">
    <property type="nucleotide sequence ID" value="NZ_JBHMAY010000026.1"/>
</dbReference>
<dbReference type="SUPFAM" id="SSF53067">
    <property type="entry name" value="Actin-like ATPase domain"/>
    <property type="match status" value="2"/>
</dbReference>
<dbReference type="Gene3D" id="3.30.420.40">
    <property type="match status" value="2"/>
</dbReference>
<evidence type="ECO:0000256" key="1">
    <source>
        <dbReference type="ARBA" id="ARBA00007381"/>
    </source>
</evidence>
<dbReference type="InterPro" id="IPR018181">
    <property type="entry name" value="Heat_shock_70_CS"/>
</dbReference>
<name>A0ABV7QGE8_9PSEU</name>
<gene>
    <name evidence="9" type="ORF">ACFORO_16980</name>
</gene>
<evidence type="ECO:0000256" key="7">
    <source>
        <dbReference type="SAM" id="MobiDB-lite"/>
    </source>
</evidence>
<dbReference type="PANTHER" id="PTHR19375">
    <property type="entry name" value="HEAT SHOCK PROTEIN 70KDA"/>
    <property type="match status" value="1"/>
</dbReference>
<keyword evidence="2 6" id="KW-0547">Nucleotide-binding</keyword>
<evidence type="ECO:0000256" key="6">
    <source>
        <dbReference type="RuleBase" id="RU003322"/>
    </source>
</evidence>
<dbReference type="PROSITE" id="PS01036">
    <property type="entry name" value="HSP70_3"/>
    <property type="match status" value="1"/>
</dbReference>
<evidence type="ECO:0000256" key="5">
    <source>
        <dbReference type="ARBA" id="ARBA00023186"/>
    </source>
</evidence>
<keyword evidence="4" id="KW-0346">Stress response</keyword>
<keyword evidence="8" id="KW-0812">Transmembrane</keyword>
<feature type="compositionally biased region" description="Low complexity" evidence="7">
    <location>
        <begin position="368"/>
        <end position="387"/>
    </location>
</feature>
<evidence type="ECO:0000256" key="4">
    <source>
        <dbReference type="ARBA" id="ARBA00023016"/>
    </source>
</evidence>
<evidence type="ECO:0000256" key="3">
    <source>
        <dbReference type="ARBA" id="ARBA00022840"/>
    </source>
</evidence>
<keyword evidence="8" id="KW-0472">Membrane</keyword>
<evidence type="ECO:0000256" key="2">
    <source>
        <dbReference type="ARBA" id="ARBA00022741"/>
    </source>
</evidence>
<feature type="region of interest" description="Disordered" evidence="7">
    <location>
        <begin position="351"/>
        <end position="405"/>
    </location>
</feature>
<keyword evidence="5" id="KW-0143">Chaperone</keyword>
<comment type="caution">
    <text evidence="9">The sequence shown here is derived from an EMBL/GenBank/DDBJ whole genome shotgun (WGS) entry which is preliminary data.</text>
</comment>
<protein>
    <submittedName>
        <fullName evidence="9">Hsp70 family protein</fullName>
    </submittedName>
</protein>
<dbReference type="EMBL" id="JBHRWI010000020">
    <property type="protein sequence ID" value="MFC3511867.1"/>
    <property type="molecule type" value="Genomic_DNA"/>
</dbReference>
<dbReference type="InterPro" id="IPR013126">
    <property type="entry name" value="Hsp_70_fam"/>
</dbReference>
<feature type="region of interest" description="Disordered" evidence="7">
    <location>
        <begin position="436"/>
        <end position="457"/>
    </location>
</feature>
<accession>A0ABV7QGE8</accession>
<evidence type="ECO:0000313" key="10">
    <source>
        <dbReference type="Proteomes" id="UP001595764"/>
    </source>
</evidence>
<dbReference type="Pfam" id="PF00012">
    <property type="entry name" value="HSP70"/>
    <property type="match status" value="1"/>
</dbReference>